<dbReference type="PANTHER" id="PTHR34287">
    <property type="entry name" value="OS06G0551500 PROTEIN-RELATED"/>
    <property type="match status" value="1"/>
</dbReference>
<evidence type="ECO:0000313" key="2">
    <source>
        <dbReference type="Proteomes" id="UP000634136"/>
    </source>
</evidence>
<dbReference type="AlphaFoldDB" id="A0A834WWL3"/>
<sequence length="160" mass="18132">MAIRRESEDEIEEERSLIIYNNNNNATKVIEYLEPSMSLHLLCKFPDNSAYDFDYSQSTIWSPLVPRHFRPVDLEYSHSIATIPPPANLFGDDENEKSSAKMKVATSTTAFSNLNVNLFKGVKMKMKKKKTKKMAVSDLSPTPPRIQSGCNPLITKEGNF</sequence>
<dbReference type="PANTHER" id="PTHR34287:SF4">
    <property type="entry name" value="OS04G0504200 PROTEIN"/>
    <property type="match status" value="1"/>
</dbReference>
<proteinExistence type="predicted"/>
<accession>A0A834WWL3</accession>
<evidence type="ECO:0000313" key="1">
    <source>
        <dbReference type="EMBL" id="KAF7833562.1"/>
    </source>
</evidence>
<dbReference type="OrthoDB" id="1678883at2759"/>
<keyword evidence="2" id="KW-1185">Reference proteome</keyword>
<dbReference type="Proteomes" id="UP000634136">
    <property type="component" value="Unassembled WGS sequence"/>
</dbReference>
<gene>
    <name evidence="1" type="ORF">G2W53_015895</name>
</gene>
<comment type="caution">
    <text evidence="1">The sequence shown here is derived from an EMBL/GenBank/DDBJ whole genome shotgun (WGS) entry which is preliminary data.</text>
</comment>
<name>A0A834WWL3_9FABA</name>
<reference evidence="1" key="1">
    <citation type="submission" date="2020-09" db="EMBL/GenBank/DDBJ databases">
        <title>Genome-Enabled Discovery of Anthraquinone Biosynthesis in Senna tora.</title>
        <authorList>
            <person name="Kang S.-H."/>
            <person name="Pandey R.P."/>
            <person name="Lee C.-M."/>
            <person name="Sim J.-S."/>
            <person name="Jeong J.-T."/>
            <person name="Choi B.-S."/>
            <person name="Jung M."/>
            <person name="Ginzburg D."/>
            <person name="Zhao K."/>
            <person name="Won S.Y."/>
            <person name="Oh T.-J."/>
            <person name="Yu Y."/>
            <person name="Kim N.-H."/>
            <person name="Lee O.R."/>
            <person name="Lee T.-H."/>
            <person name="Bashyal P."/>
            <person name="Kim T.-S."/>
            <person name="Lee W.-H."/>
            <person name="Kawkins C."/>
            <person name="Kim C.-K."/>
            <person name="Kim J.S."/>
            <person name="Ahn B.O."/>
            <person name="Rhee S.Y."/>
            <person name="Sohng J.K."/>
        </authorList>
    </citation>
    <scope>NUCLEOTIDE SEQUENCE</scope>
    <source>
        <tissue evidence="1">Leaf</tissue>
    </source>
</reference>
<protein>
    <submittedName>
        <fullName evidence="1">Uncharacterized protein</fullName>
    </submittedName>
</protein>
<organism evidence="1 2">
    <name type="scientific">Senna tora</name>
    <dbReference type="NCBI Taxonomy" id="362788"/>
    <lineage>
        <taxon>Eukaryota</taxon>
        <taxon>Viridiplantae</taxon>
        <taxon>Streptophyta</taxon>
        <taxon>Embryophyta</taxon>
        <taxon>Tracheophyta</taxon>
        <taxon>Spermatophyta</taxon>
        <taxon>Magnoliopsida</taxon>
        <taxon>eudicotyledons</taxon>
        <taxon>Gunneridae</taxon>
        <taxon>Pentapetalae</taxon>
        <taxon>rosids</taxon>
        <taxon>fabids</taxon>
        <taxon>Fabales</taxon>
        <taxon>Fabaceae</taxon>
        <taxon>Caesalpinioideae</taxon>
        <taxon>Cassia clade</taxon>
        <taxon>Senna</taxon>
    </lineage>
</organism>
<dbReference type="EMBL" id="JAAIUW010000005">
    <property type="protein sequence ID" value="KAF7833562.1"/>
    <property type="molecule type" value="Genomic_DNA"/>
</dbReference>